<dbReference type="EMBL" id="CCKQ01012640">
    <property type="protein sequence ID" value="CDW84257.1"/>
    <property type="molecule type" value="Genomic_DNA"/>
</dbReference>
<accession>A0A078ASS0</accession>
<reference evidence="1 2" key="1">
    <citation type="submission" date="2014-06" db="EMBL/GenBank/DDBJ databases">
        <authorList>
            <person name="Swart Estienne"/>
        </authorList>
    </citation>
    <scope>NUCLEOTIDE SEQUENCE [LARGE SCALE GENOMIC DNA]</scope>
    <source>
        <strain evidence="1 2">130c</strain>
    </source>
</reference>
<sequence length="217" mass="26297">MLKVCMYYLNLINKRNYMTVKRTDDWLKKSTDDYKALVQSKDARNQLIIQAHNARGIRNYSTIEQEKYNSIDRIVQQQEQEIIKRESSIIDEKQKIMIKLKEDLKNSQLKQIEECRNKRLQEKNYNKTVEDQLINRSINDYQEYQIKSKLEKFQKQQQMKQELEVLMRLRKEQAQENKLLLNPIEFSMNKRSLKELGIENFHDQYEEVLSPGQIQQF</sequence>
<dbReference type="InParanoid" id="A0A078ASS0"/>
<dbReference type="Proteomes" id="UP000039865">
    <property type="component" value="Unassembled WGS sequence"/>
</dbReference>
<keyword evidence="2" id="KW-1185">Reference proteome</keyword>
<gene>
    <name evidence="1" type="primary">Contig16981.g18086</name>
    <name evidence="1" type="ORF">STYLEM_13316</name>
</gene>
<proteinExistence type="predicted"/>
<protein>
    <submittedName>
        <fullName evidence="1">Uncharacterized protein</fullName>
    </submittedName>
</protein>
<evidence type="ECO:0000313" key="1">
    <source>
        <dbReference type="EMBL" id="CDW84257.1"/>
    </source>
</evidence>
<dbReference type="AlphaFoldDB" id="A0A078ASS0"/>
<organism evidence="1 2">
    <name type="scientific">Stylonychia lemnae</name>
    <name type="common">Ciliate</name>
    <dbReference type="NCBI Taxonomy" id="5949"/>
    <lineage>
        <taxon>Eukaryota</taxon>
        <taxon>Sar</taxon>
        <taxon>Alveolata</taxon>
        <taxon>Ciliophora</taxon>
        <taxon>Intramacronucleata</taxon>
        <taxon>Spirotrichea</taxon>
        <taxon>Stichotrichia</taxon>
        <taxon>Sporadotrichida</taxon>
        <taxon>Oxytrichidae</taxon>
        <taxon>Stylonychinae</taxon>
        <taxon>Stylonychia</taxon>
    </lineage>
</organism>
<evidence type="ECO:0000313" key="2">
    <source>
        <dbReference type="Proteomes" id="UP000039865"/>
    </source>
</evidence>
<name>A0A078ASS0_STYLE</name>